<feature type="domain" description="Peptidase S54 rhomboid" evidence="8">
    <location>
        <begin position="67"/>
        <end position="202"/>
    </location>
</feature>
<sequence length="243" mass="26382">MRIGSFTLDRRSVTAQWRGGGPVVTAAICVVCVIVWLLEVLLQHVSPSLFTAMLGQGMFMPIAAVEHPWTWLTSMFLHSPSILHVAFNMMALWSVGPVLERMFGHWRYLAFYLICGLGGATALTLWCRVTGNWLMAAYGASGAIFGLFAALLVVFMKSGADLRSMLVCMVINFALPVIMPNVAWQAHVGGFVVGGLLTWLLVDGVPAMRGQSASRRMWIYGSAVTVVLVVALILCVPPIGRVA</sequence>
<evidence type="ECO:0000313" key="9">
    <source>
        <dbReference type="EMBL" id="KFJ01906.1"/>
    </source>
</evidence>
<evidence type="ECO:0000256" key="6">
    <source>
        <dbReference type="ARBA" id="ARBA00023136"/>
    </source>
</evidence>
<evidence type="ECO:0000256" key="3">
    <source>
        <dbReference type="ARBA" id="ARBA00022692"/>
    </source>
</evidence>
<dbReference type="Proteomes" id="UP000029003">
    <property type="component" value="Unassembled WGS sequence"/>
</dbReference>
<dbReference type="InterPro" id="IPR035952">
    <property type="entry name" value="Rhomboid-like_sf"/>
</dbReference>
<dbReference type="GO" id="GO:0016020">
    <property type="term" value="C:membrane"/>
    <property type="evidence" value="ECO:0007669"/>
    <property type="project" value="UniProtKB-SubCell"/>
</dbReference>
<feature type="transmembrane region" description="Helical" evidence="7">
    <location>
        <begin position="81"/>
        <end position="99"/>
    </location>
</feature>
<evidence type="ECO:0000256" key="4">
    <source>
        <dbReference type="ARBA" id="ARBA00022801"/>
    </source>
</evidence>
<accession>A0A087E2A5</accession>
<feature type="transmembrane region" description="Helical" evidence="7">
    <location>
        <begin position="162"/>
        <end position="179"/>
    </location>
</feature>
<dbReference type="GO" id="GO:0004252">
    <property type="term" value="F:serine-type endopeptidase activity"/>
    <property type="evidence" value="ECO:0007669"/>
    <property type="project" value="InterPro"/>
</dbReference>
<evidence type="ECO:0000259" key="8">
    <source>
        <dbReference type="Pfam" id="PF01694"/>
    </source>
</evidence>
<dbReference type="RefSeq" id="WP_029576223.1">
    <property type="nucleotide sequence ID" value="NZ_JGZT01000007.1"/>
</dbReference>
<dbReference type="SUPFAM" id="SSF144091">
    <property type="entry name" value="Rhomboid-like"/>
    <property type="match status" value="1"/>
</dbReference>
<keyword evidence="4 9" id="KW-0378">Hydrolase</keyword>
<evidence type="ECO:0000256" key="5">
    <source>
        <dbReference type="ARBA" id="ARBA00022989"/>
    </source>
</evidence>
<dbReference type="InterPro" id="IPR022764">
    <property type="entry name" value="Peptidase_S54_rhomboid_dom"/>
</dbReference>
<dbReference type="Pfam" id="PF01694">
    <property type="entry name" value="Rhomboid"/>
    <property type="match status" value="1"/>
</dbReference>
<evidence type="ECO:0000313" key="10">
    <source>
        <dbReference type="Proteomes" id="UP000029003"/>
    </source>
</evidence>
<comment type="caution">
    <text evidence="9">The sequence shown here is derived from an EMBL/GenBank/DDBJ whole genome shotgun (WGS) entry which is preliminary data.</text>
</comment>
<comment type="similarity">
    <text evidence="2">Belongs to the peptidase S54 family.</text>
</comment>
<dbReference type="PANTHER" id="PTHR43731">
    <property type="entry name" value="RHOMBOID PROTEASE"/>
    <property type="match status" value="1"/>
</dbReference>
<feature type="transmembrane region" description="Helical" evidence="7">
    <location>
        <begin position="106"/>
        <end position="126"/>
    </location>
</feature>
<evidence type="ECO:0000256" key="7">
    <source>
        <dbReference type="SAM" id="Phobius"/>
    </source>
</evidence>
<feature type="transmembrane region" description="Helical" evidence="7">
    <location>
        <begin position="217"/>
        <end position="240"/>
    </location>
</feature>
<feature type="transmembrane region" description="Helical" evidence="7">
    <location>
        <begin position="20"/>
        <end position="42"/>
    </location>
</feature>
<name>A0A087E2A5_9BIFI</name>
<dbReference type="AlphaFoldDB" id="A0A087E2A5"/>
<keyword evidence="3 7" id="KW-0812">Transmembrane</keyword>
<evidence type="ECO:0000256" key="2">
    <source>
        <dbReference type="ARBA" id="ARBA00009045"/>
    </source>
</evidence>
<keyword evidence="5 7" id="KW-1133">Transmembrane helix</keyword>
<reference evidence="9 10" key="1">
    <citation type="submission" date="2014-03" db="EMBL/GenBank/DDBJ databases">
        <title>Genomics of Bifidobacteria.</title>
        <authorList>
            <person name="Ventura M."/>
            <person name="Milani C."/>
            <person name="Lugli G.A."/>
        </authorList>
    </citation>
    <scope>NUCLEOTIDE SEQUENCE [LARGE SCALE GENOMIC DNA]</scope>
    <source>
        <strain evidence="9 10">LMG 21395</strain>
    </source>
</reference>
<proteinExistence type="inferred from homology"/>
<dbReference type="PANTHER" id="PTHR43731:SF14">
    <property type="entry name" value="PRESENILIN-ASSOCIATED RHOMBOID-LIKE PROTEIN, MITOCHONDRIAL"/>
    <property type="match status" value="1"/>
</dbReference>
<organism evidence="9 10">
    <name type="scientific">Bifidobacterium thermacidophilum subsp. thermacidophilum</name>
    <dbReference type="NCBI Taxonomy" id="79262"/>
    <lineage>
        <taxon>Bacteria</taxon>
        <taxon>Bacillati</taxon>
        <taxon>Actinomycetota</taxon>
        <taxon>Actinomycetes</taxon>
        <taxon>Bifidobacteriales</taxon>
        <taxon>Bifidobacteriaceae</taxon>
        <taxon>Bifidobacterium</taxon>
    </lineage>
</organism>
<evidence type="ECO:0000256" key="1">
    <source>
        <dbReference type="ARBA" id="ARBA00004141"/>
    </source>
</evidence>
<dbReference type="EMBL" id="JGZT01000007">
    <property type="protein sequence ID" value="KFJ01906.1"/>
    <property type="molecule type" value="Genomic_DNA"/>
</dbReference>
<keyword evidence="6 7" id="KW-0472">Membrane</keyword>
<dbReference type="InterPro" id="IPR050925">
    <property type="entry name" value="Rhomboid_protease_S54"/>
</dbReference>
<feature type="transmembrane region" description="Helical" evidence="7">
    <location>
        <begin position="132"/>
        <end position="155"/>
    </location>
</feature>
<dbReference type="EC" id="3.4.21.105" evidence="9"/>
<gene>
    <name evidence="9" type="ORF">THER5_0085</name>
</gene>
<protein>
    <submittedName>
        <fullName evidence="9">Rhomboid family membrane protein</fullName>
        <ecNumber evidence="9">3.4.21.105</ecNumber>
    </submittedName>
</protein>
<dbReference type="Gene3D" id="1.20.1540.10">
    <property type="entry name" value="Rhomboid-like"/>
    <property type="match status" value="1"/>
</dbReference>
<comment type="subcellular location">
    <subcellularLocation>
        <location evidence="1">Membrane</location>
        <topology evidence="1">Multi-pass membrane protein</topology>
    </subcellularLocation>
</comment>
<feature type="transmembrane region" description="Helical" evidence="7">
    <location>
        <begin position="185"/>
        <end position="205"/>
    </location>
</feature>